<feature type="transmembrane region" description="Helical" evidence="9">
    <location>
        <begin position="400"/>
        <end position="423"/>
    </location>
</feature>
<evidence type="ECO:0000256" key="3">
    <source>
        <dbReference type="ARBA" id="ARBA00022553"/>
    </source>
</evidence>
<feature type="domain" description="Signal transduction histidine kinase subgroup 3 dimerisation and phosphoacceptor" evidence="11">
    <location>
        <begin position="187"/>
        <end position="251"/>
    </location>
</feature>
<keyword evidence="9" id="KW-0472">Membrane</keyword>
<keyword evidence="4" id="KW-0808">Transferase</keyword>
<feature type="domain" description="Histidine kinase/HSP90-like ATPase" evidence="10">
    <location>
        <begin position="289"/>
        <end position="376"/>
    </location>
</feature>
<sequence>MRDRGRWALDVALGVVLAAAYGAEALGNLRGDMVFAWYAVPFVASLALVGVVSRRWPLAGLVVTAAGTAGLALIGLVSTVYLVATMVTAFLAGRRLAAVRPAVLAFAGFAAAGLVYALAMSVSQGRVDHQLMQWFWAVLALLFLVVFPWFGGRHLRQRAELVAAGWQRAEQLEREQRIVAERERLRERARIAEDMHDSLGHELTLIALRAAGLEVSAQLGDDQRRAAGELRELAGAATERLRDIIGLLREDGRPAPTTPGRDAVEDLVARAAASGMAVTLEGAVPDAVERPAYRVVQEALTNAAKHAPGAAVSVRITTDGDETTVAVVNGPPSEPAEAVGGGTGLIGLRERVRLAGGTLAAGPADGGFAVTARLPHAGVPVVTAADEYAAARRSARRGMVAAVLVPAALAAGLIAIMVGFYAFSVTNSVLDPRLYGELRVGQPKAEVEALLPDMEMMDAPRLPNPPGAGCRYYRGNAELFDFRVPVFRVCFDEERLVAKDLVPKDVTG</sequence>
<dbReference type="InterPro" id="IPR003594">
    <property type="entry name" value="HATPase_dom"/>
</dbReference>
<feature type="transmembrane region" description="Helical" evidence="9">
    <location>
        <begin position="6"/>
        <end position="23"/>
    </location>
</feature>
<dbReference type="Gene3D" id="3.30.565.10">
    <property type="entry name" value="Histidine kinase-like ATPase, C-terminal domain"/>
    <property type="match status" value="1"/>
</dbReference>
<dbReference type="Pfam" id="PF02518">
    <property type="entry name" value="HATPase_c"/>
    <property type="match status" value="1"/>
</dbReference>
<evidence type="ECO:0000313" key="13">
    <source>
        <dbReference type="Proteomes" id="UP000660680"/>
    </source>
</evidence>
<dbReference type="Pfam" id="PF07730">
    <property type="entry name" value="HisKA_3"/>
    <property type="match status" value="1"/>
</dbReference>
<gene>
    <name evidence="12" type="ORF">GCM10010171_44290</name>
</gene>
<dbReference type="Gene3D" id="1.20.5.1930">
    <property type="match status" value="1"/>
</dbReference>
<dbReference type="GO" id="GO:0000155">
    <property type="term" value="F:phosphorelay sensor kinase activity"/>
    <property type="evidence" value="ECO:0007669"/>
    <property type="project" value="InterPro"/>
</dbReference>
<keyword evidence="9" id="KW-1133">Transmembrane helix</keyword>
<dbReference type="PANTHER" id="PTHR24421">
    <property type="entry name" value="NITRATE/NITRITE SENSOR PROTEIN NARX-RELATED"/>
    <property type="match status" value="1"/>
</dbReference>
<dbReference type="RefSeq" id="WP_189212420.1">
    <property type="nucleotide sequence ID" value="NZ_BMRB01000003.1"/>
</dbReference>
<dbReference type="GO" id="GO:0016020">
    <property type="term" value="C:membrane"/>
    <property type="evidence" value="ECO:0007669"/>
    <property type="project" value="InterPro"/>
</dbReference>
<protein>
    <recommendedName>
        <fullName evidence="2">histidine kinase</fullName>
        <ecNumber evidence="2">2.7.13.3</ecNumber>
    </recommendedName>
</protein>
<keyword evidence="8" id="KW-0902">Two-component regulatory system</keyword>
<evidence type="ECO:0000256" key="2">
    <source>
        <dbReference type="ARBA" id="ARBA00012438"/>
    </source>
</evidence>
<dbReference type="CDD" id="cd16917">
    <property type="entry name" value="HATPase_UhpB-NarQ-NarX-like"/>
    <property type="match status" value="1"/>
</dbReference>
<evidence type="ECO:0000256" key="4">
    <source>
        <dbReference type="ARBA" id="ARBA00022679"/>
    </source>
</evidence>
<organism evidence="12 13">
    <name type="scientific">Actinokineospora fastidiosa</name>
    <dbReference type="NCBI Taxonomy" id="1816"/>
    <lineage>
        <taxon>Bacteria</taxon>
        <taxon>Bacillati</taxon>
        <taxon>Actinomycetota</taxon>
        <taxon>Actinomycetes</taxon>
        <taxon>Pseudonocardiales</taxon>
        <taxon>Pseudonocardiaceae</taxon>
        <taxon>Actinokineospora</taxon>
    </lineage>
</organism>
<feature type="transmembrane region" description="Helical" evidence="9">
    <location>
        <begin position="35"/>
        <end position="52"/>
    </location>
</feature>
<evidence type="ECO:0000256" key="6">
    <source>
        <dbReference type="ARBA" id="ARBA00022777"/>
    </source>
</evidence>
<dbReference type="Proteomes" id="UP000660680">
    <property type="component" value="Unassembled WGS sequence"/>
</dbReference>
<evidence type="ECO:0000256" key="5">
    <source>
        <dbReference type="ARBA" id="ARBA00022741"/>
    </source>
</evidence>
<evidence type="ECO:0000259" key="10">
    <source>
        <dbReference type="Pfam" id="PF02518"/>
    </source>
</evidence>
<evidence type="ECO:0000256" key="9">
    <source>
        <dbReference type="SAM" id="Phobius"/>
    </source>
</evidence>
<accession>A0A918LFV5</accession>
<evidence type="ECO:0000259" key="11">
    <source>
        <dbReference type="Pfam" id="PF07730"/>
    </source>
</evidence>
<evidence type="ECO:0000313" key="12">
    <source>
        <dbReference type="EMBL" id="GGS44250.1"/>
    </source>
</evidence>
<dbReference type="InterPro" id="IPR036890">
    <property type="entry name" value="HATPase_C_sf"/>
</dbReference>
<comment type="caution">
    <text evidence="12">The sequence shown here is derived from an EMBL/GenBank/DDBJ whole genome shotgun (WGS) entry which is preliminary data.</text>
</comment>
<dbReference type="GO" id="GO:0046983">
    <property type="term" value="F:protein dimerization activity"/>
    <property type="evidence" value="ECO:0007669"/>
    <property type="project" value="InterPro"/>
</dbReference>
<keyword evidence="7" id="KW-0067">ATP-binding</keyword>
<dbReference type="EC" id="2.7.13.3" evidence="2"/>
<feature type="transmembrane region" description="Helical" evidence="9">
    <location>
        <begin position="58"/>
        <end position="91"/>
    </location>
</feature>
<feature type="transmembrane region" description="Helical" evidence="9">
    <location>
        <begin position="103"/>
        <end position="122"/>
    </location>
</feature>
<dbReference type="AlphaFoldDB" id="A0A918LFV5"/>
<dbReference type="PANTHER" id="PTHR24421:SF10">
    <property type="entry name" value="NITRATE_NITRITE SENSOR PROTEIN NARQ"/>
    <property type="match status" value="1"/>
</dbReference>
<evidence type="ECO:0000256" key="1">
    <source>
        <dbReference type="ARBA" id="ARBA00000085"/>
    </source>
</evidence>
<reference evidence="12" key="1">
    <citation type="journal article" date="2014" name="Int. J. Syst. Evol. Microbiol.">
        <title>Complete genome sequence of Corynebacterium casei LMG S-19264T (=DSM 44701T), isolated from a smear-ripened cheese.</title>
        <authorList>
            <consortium name="US DOE Joint Genome Institute (JGI-PGF)"/>
            <person name="Walter F."/>
            <person name="Albersmeier A."/>
            <person name="Kalinowski J."/>
            <person name="Ruckert C."/>
        </authorList>
    </citation>
    <scope>NUCLEOTIDE SEQUENCE</scope>
    <source>
        <strain evidence="12">JCM 3276</strain>
    </source>
</reference>
<reference evidence="12" key="2">
    <citation type="submission" date="2020-09" db="EMBL/GenBank/DDBJ databases">
        <authorList>
            <person name="Sun Q."/>
            <person name="Ohkuma M."/>
        </authorList>
    </citation>
    <scope>NUCLEOTIDE SEQUENCE</scope>
    <source>
        <strain evidence="12">JCM 3276</strain>
    </source>
</reference>
<proteinExistence type="predicted"/>
<dbReference type="EMBL" id="BMRB01000003">
    <property type="protein sequence ID" value="GGS44250.1"/>
    <property type="molecule type" value="Genomic_DNA"/>
</dbReference>
<evidence type="ECO:0000256" key="8">
    <source>
        <dbReference type="ARBA" id="ARBA00023012"/>
    </source>
</evidence>
<feature type="transmembrane region" description="Helical" evidence="9">
    <location>
        <begin position="134"/>
        <end position="151"/>
    </location>
</feature>
<name>A0A918LFV5_9PSEU</name>
<keyword evidence="3" id="KW-0597">Phosphoprotein</keyword>
<keyword evidence="13" id="KW-1185">Reference proteome</keyword>
<dbReference type="InterPro" id="IPR011712">
    <property type="entry name" value="Sig_transdc_His_kin_sub3_dim/P"/>
</dbReference>
<keyword evidence="5" id="KW-0547">Nucleotide-binding</keyword>
<keyword evidence="9" id="KW-0812">Transmembrane</keyword>
<comment type="catalytic activity">
    <reaction evidence="1">
        <text>ATP + protein L-histidine = ADP + protein N-phospho-L-histidine.</text>
        <dbReference type="EC" id="2.7.13.3"/>
    </reaction>
</comment>
<dbReference type="SUPFAM" id="SSF55874">
    <property type="entry name" value="ATPase domain of HSP90 chaperone/DNA topoisomerase II/histidine kinase"/>
    <property type="match status" value="1"/>
</dbReference>
<dbReference type="InterPro" id="IPR050482">
    <property type="entry name" value="Sensor_HK_TwoCompSys"/>
</dbReference>
<dbReference type="GO" id="GO:0005524">
    <property type="term" value="F:ATP binding"/>
    <property type="evidence" value="ECO:0007669"/>
    <property type="project" value="UniProtKB-KW"/>
</dbReference>
<keyword evidence="6" id="KW-0418">Kinase</keyword>
<evidence type="ECO:0000256" key="7">
    <source>
        <dbReference type="ARBA" id="ARBA00022840"/>
    </source>
</evidence>